<sequence>MAKPKMVSVSITLVHAIQALRRSKQWTQLPLDLREKIDEGMKGNGL</sequence>
<reference evidence="1" key="1">
    <citation type="journal article" date="2015" name="Nature">
        <title>Complex archaea that bridge the gap between prokaryotes and eukaryotes.</title>
        <authorList>
            <person name="Spang A."/>
            <person name="Saw J.H."/>
            <person name="Jorgensen S.L."/>
            <person name="Zaremba-Niedzwiedzka K."/>
            <person name="Martijn J."/>
            <person name="Lind A.E."/>
            <person name="van Eijk R."/>
            <person name="Schleper C."/>
            <person name="Guy L."/>
            <person name="Ettema T.J."/>
        </authorList>
    </citation>
    <scope>NUCLEOTIDE SEQUENCE</scope>
</reference>
<organism evidence="1">
    <name type="scientific">marine sediment metagenome</name>
    <dbReference type="NCBI Taxonomy" id="412755"/>
    <lineage>
        <taxon>unclassified sequences</taxon>
        <taxon>metagenomes</taxon>
        <taxon>ecological metagenomes</taxon>
    </lineage>
</organism>
<comment type="caution">
    <text evidence="1">The sequence shown here is derived from an EMBL/GenBank/DDBJ whole genome shotgun (WGS) entry which is preliminary data.</text>
</comment>
<proteinExistence type="predicted"/>
<accession>A0A0F9JTL3</accession>
<protein>
    <submittedName>
        <fullName evidence="1">Uncharacterized protein</fullName>
    </submittedName>
</protein>
<name>A0A0F9JTL3_9ZZZZ</name>
<evidence type="ECO:0000313" key="1">
    <source>
        <dbReference type="EMBL" id="KKM73043.1"/>
    </source>
</evidence>
<gene>
    <name evidence="1" type="ORF">LCGC14_1414320</name>
</gene>
<dbReference type="AlphaFoldDB" id="A0A0F9JTL3"/>
<dbReference type="EMBL" id="LAZR01009368">
    <property type="protein sequence ID" value="KKM73043.1"/>
    <property type="molecule type" value="Genomic_DNA"/>
</dbReference>